<dbReference type="EMBL" id="ABCC02000025">
    <property type="protein sequence ID" value="EDP16973.1"/>
    <property type="molecule type" value="Genomic_DNA"/>
</dbReference>
<proteinExistence type="predicted"/>
<evidence type="ECO:0000313" key="1">
    <source>
        <dbReference type="EMBL" id="EDP16973.1"/>
    </source>
</evidence>
<reference evidence="1 2" key="2">
    <citation type="submission" date="2007-09" db="EMBL/GenBank/DDBJ databases">
        <title>Draft genome sequence of Clostridium bolteae (ATCC BAA-613).</title>
        <authorList>
            <person name="Sudarsanam P."/>
            <person name="Ley R."/>
            <person name="Guruge J."/>
            <person name="Turnbaugh P.J."/>
            <person name="Mahowald M."/>
            <person name="Liep D."/>
            <person name="Gordon J."/>
        </authorList>
    </citation>
    <scope>NUCLEOTIDE SEQUENCE [LARGE SCALE GENOMIC DNA]</scope>
    <source>
        <strain evidence="2">ATCC BAA-613 / DSM 15670 / CCUG 46953 / JCM 12243 / WAL 16351</strain>
    </source>
</reference>
<evidence type="ECO:0000313" key="2">
    <source>
        <dbReference type="Proteomes" id="UP000005396"/>
    </source>
</evidence>
<protein>
    <submittedName>
        <fullName evidence="1">Uncharacterized protein</fullName>
    </submittedName>
</protein>
<sequence>MVGRIVGVLGPEGRMWVSVGFAVSQPMGAIPSVQGAFTCSFGSLFAKNVE</sequence>
<dbReference type="Proteomes" id="UP000005396">
    <property type="component" value="Unassembled WGS sequence"/>
</dbReference>
<dbReference type="AlphaFoldDB" id="A8RQ86"/>
<accession>A8RQ86</accession>
<name>A8RQ86_ENTBW</name>
<gene>
    <name evidence="1" type="ORF">CLOBOL_02673</name>
</gene>
<dbReference type="eggNOG" id="ENOG50326RF">
    <property type="taxonomic scope" value="Bacteria"/>
</dbReference>
<comment type="caution">
    <text evidence="1">The sequence shown here is derived from an EMBL/GenBank/DDBJ whole genome shotgun (WGS) entry which is preliminary data.</text>
</comment>
<dbReference type="PaxDb" id="411902-CLOBOL_02673"/>
<organism evidence="1 2">
    <name type="scientific">Enterocloster bolteae (strain ATCC BAA-613 / DSM 15670 / CCUG 46953 / JCM 12243 / WAL 16351)</name>
    <name type="common">Clostridium bolteae</name>
    <dbReference type="NCBI Taxonomy" id="411902"/>
    <lineage>
        <taxon>Bacteria</taxon>
        <taxon>Bacillati</taxon>
        <taxon>Bacillota</taxon>
        <taxon>Clostridia</taxon>
        <taxon>Lachnospirales</taxon>
        <taxon>Lachnospiraceae</taxon>
        <taxon>Enterocloster</taxon>
    </lineage>
</organism>
<reference evidence="1 2" key="1">
    <citation type="submission" date="2007-08" db="EMBL/GenBank/DDBJ databases">
        <authorList>
            <person name="Fulton L."/>
            <person name="Clifton S."/>
            <person name="Fulton B."/>
            <person name="Xu J."/>
            <person name="Minx P."/>
            <person name="Pepin K.H."/>
            <person name="Johnson M."/>
            <person name="Thiruvilangam P."/>
            <person name="Bhonagiri V."/>
            <person name="Nash W.E."/>
            <person name="Mardis E.R."/>
            <person name="Wilson R.K."/>
        </authorList>
    </citation>
    <scope>NUCLEOTIDE SEQUENCE [LARGE SCALE GENOMIC DNA]</scope>
    <source>
        <strain evidence="2">ATCC BAA-613 / DSM 15670 / CCUG 46953 / JCM 12243 / WAL 16351</strain>
    </source>
</reference>
<dbReference type="HOGENOM" id="CLU_3116283_0_0_9"/>